<sequence length="440" mass="49789">MKIIPIDIFRHLLIFHPLETKVLKLKHYSIFLFFLNIFLTSQFCATVPKGFGHVSSNDLKAFRNPSLKSEVVFSIDKTNPYEVLATNIKDLNSTNGTPWLKIRQKDKTGFIQEENKGSKYGIQIFLAPIKERFGIVTATQLLLRDYPGSEGKVLGKLKTRETVEILAEGQNKVNIDGNSGTWAKVKSNDGKIGFVFTPYIMRGEDPNILLAQKDLEMREEGWVYILEAPDKLYDFKNGKLKAQSKYADIRSEEFLPITGRLVRSDGKVYFKVYKANASRPGFEDDVTVTVLAEGYISSNLVKTAKRYPSLYISIHPQDSLKKKIIEKIDQSGGKEVDVESVQVSTFKHKGKTYYVAILRYISGYSSCDGFSCGEYDTVFAFSKVGNNLEEIFANEGDHVYFHEDDLSINIDRISPPEGDETSGVTTQIVYKFNGSRFEKD</sequence>
<dbReference type="InterPro" id="IPR003646">
    <property type="entry name" value="SH3-like_bac-type"/>
</dbReference>
<keyword evidence="3" id="KW-1185">Reference proteome</keyword>
<evidence type="ECO:0000313" key="3">
    <source>
        <dbReference type="Proteomes" id="UP000231843"/>
    </source>
</evidence>
<dbReference type="AlphaFoldDB" id="A0A2N0A2X4"/>
<dbReference type="OrthoDB" id="316873at2"/>
<dbReference type="EMBL" id="NPEA01000002">
    <property type="protein sequence ID" value="PJZ78561.1"/>
    <property type="molecule type" value="Genomic_DNA"/>
</dbReference>
<feature type="domain" description="SH3b" evidence="1">
    <location>
        <begin position="131"/>
        <end position="204"/>
    </location>
</feature>
<accession>A0A2N0A2X4</accession>
<evidence type="ECO:0000259" key="1">
    <source>
        <dbReference type="PROSITE" id="PS51781"/>
    </source>
</evidence>
<dbReference type="PROSITE" id="PS51781">
    <property type="entry name" value="SH3B"/>
    <property type="match status" value="1"/>
</dbReference>
<evidence type="ECO:0000313" key="2">
    <source>
        <dbReference type="EMBL" id="PJZ78561.1"/>
    </source>
</evidence>
<dbReference type="Proteomes" id="UP000231843">
    <property type="component" value="Unassembled WGS sequence"/>
</dbReference>
<protein>
    <recommendedName>
        <fullName evidence="1">SH3b domain-containing protein</fullName>
    </recommendedName>
</protein>
<gene>
    <name evidence="2" type="ORF">CH365_04460</name>
</gene>
<name>A0A2N0A2X4_9LEPT</name>
<dbReference type="Pfam" id="PF08239">
    <property type="entry name" value="SH3_3"/>
    <property type="match status" value="1"/>
</dbReference>
<comment type="caution">
    <text evidence="2">The sequence shown here is derived from an EMBL/GenBank/DDBJ whole genome shotgun (WGS) entry which is preliminary data.</text>
</comment>
<dbReference type="SMART" id="SM00287">
    <property type="entry name" value="SH3b"/>
    <property type="match status" value="2"/>
</dbReference>
<proteinExistence type="predicted"/>
<dbReference type="Gene3D" id="2.30.30.40">
    <property type="entry name" value="SH3 Domains"/>
    <property type="match status" value="1"/>
</dbReference>
<organism evidence="2 3">
    <name type="scientific">Leptospira neocaledonica</name>
    <dbReference type="NCBI Taxonomy" id="2023192"/>
    <lineage>
        <taxon>Bacteria</taxon>
        <taxon>Pseudomonadati</taxon>
        <taxon>Spirochaetota</taxon>
        <taxon>Spirochaetia</taxon>
        <taxon>Leptospirales</taxon>
        <taxon>Leptospiraceae</taxon>
        <taxon>Leptospira</taxon>
    </lineage>
</organism>
<reference evidence="2 3" key="1">
    <citation type="submission" date="2017-07" db="EMBL/GenBank/DDBJ databases">
        <title>Leptospira spp. isolated from tropical soils.</title>
        <authorList>
            <person name="Thibeaux R."/>
            <person name="Iraola G."/>
            <person name="Ferres I."/>
            <person name="Bierque E."/>
            <person name="Girault D."/>
            <person name="Soupe-Gilbert M.-E."/>
            <person name="Picardeau M."/>
            <person name="Goarant C."/>
        </authorList>
    </citation>
    <scope>NUCLEOTIDE SEQUENCE [LARGE SCALE GENOMIC DNA]</scope>
    <source>
        <strain evidence="2 3">ES4-C-A1</strain>
    </source>
</reference>